<keyword evidence="2" id="KW-1185">Reference proteome</keyword>
<organism evidence="1 2">
    <name type="scientific">Ruminococcus callidus ATCC 27760</name>
    <dbReference type="NCBI Taxonomy" id="411473"/>
    <lineage>
        <taxon>Bacteria</taxon>
        <taxon>Bacillati</taxon>
        <taxon>Bacillota</taxon>
        <taxon>Clostridia</taxon>
        <taxon>Eubacteriales</taxon>
        <taxon>Oscillospiraceae</taxon>
        <taxon>Ruminococcus</taxon>
    </lineage>
</organism>
<proteinExistence type="predicted"/>
<protein>
    <submittedName>
        <fullName evidence="1">Uncharacterized protein</fullName>
    </submittedName>
</protein>
<evidence type="ECO:0000313" key="2">
    <source>
        <dbReference type="Proteomes" id="UP000016662"/>
    </source>
</evidence>
<gene>
    <name evidence="1" type="ORF">RUMCAL_03460</name>
</gene>
<dbReference type="STRING" id="411473.RUMCAL_03460"/>
<dbReference type="Proteomes" id="UP000016662">
    <property type="component" value="Unassembled WGS sequence"/>
</dbReference>
<dbReference type="AlphaFoldDB" id="U2K3P6"/>
<dbReference type="HOGENOM" id="CLU_3209759_0_0_9"/>
<dbReference type="EMBL" id="AWVF01000468">
    <property type="protein sequence ID" value="ERJ86735.1"/>
    <property type="molecule type" value="Genomic_DNA"/>
</dbReference>
<name>U2K3P6_9FIRM</name>
<comment type="caution">
    <text evidence="1">The sequence shown here is derived from an EMBL/GenBank/DDBJ whole genome shotgun (WGS) entry which is preliminary data.</text>
</comment>
<feature type="non-terminal residue" evidence="1">
    <location>
        <position position="1"/>
    </location>
</feature>
<reference evidence="1 2" key="1">
    <citation type="submission" date="2013-07" db="EMBL/GenBank/DDBJ databases">
        <authorList>
            <person name="Weinstock G."/>
            <person name="Sodergren E."/>
            <person name="Wylie T."/>
            <person name="Fulton L."/>
            <person name="Fulton R."/>
            <person name="Fronick C."/>
            <person name="O'Laughlin M."/>
            <person name="Godfrey J."/>
            <person name="Miner T."/>
            <person name="Herter B."/>
            <person name="Appelbaum E."/>
            <person name="Cordes M."/>
            <person name="Lek S."/>
            <person name="Wollam A."/>
            <person name="Pepin K.H."/>
            <person name="Palsikar V.B."/>
            <person name="Mitreva M."/>
            <person name="Wilson R.K."/>
        </authorList>
    </citation>
    <scope>NUCLEOTIDE SEQUENCE [LARGE SCALE GENOMIC DNA]</scope>
    <source>
        <strain evidence="1 2">ATCC 27760</strain>
    </source>
</reference>
<sequence>RGEQAAAAAVTLPFLHLKLGRKVSGDPPPMLCIILRNQHILSAR</sequence>
<evidence type="ECO:0000313" key="1">
    <source>
        <dbReference type="EMBL" id="ERJ86735.1"/>
    </source>
</evidence>
<accession>U2K3P6</accession>